<accession>A0A1W1ZBL2</accession>
<keyword evidence="3" id="KW-0472">Membrane</keyword>
<evidence type="ECO:0000256" key="2">
    <source>
        <dbReference type="ARBA" id="ARBA00012438"/>
    </source>
</evidence>
<dbReference type="EC" id="2.7.13.3" evidence="2"/>
<organism evidence="5 6">
    <name type="scientific">Polynucleobacter kasalickyi</name>
    <dbReference type="NCBI Taxonomy" id="1938817"/>
    <lineage>
        <taxon>Bacteria</taxon>
        <taxon>Pseudomonadati</taxon>
        <taxon>Pseudomonadota</taxon>
        <taxon>Betaproteobacteria</taxon>
        <taxon>Burkholderiales</taxon>
        <taxon>Burkholderiaceae</taxon>
        <taxon>Polynucleobacter</taxon>
    </lineage>
</organism>
<dbReference type="GO" id="GO:0000155">
    <property type="term" value="F:phosphorelay sensor kinase activity"/>
    <property type="evidence" value="ECO:0007669"/>
    <property type="project" value="InterPro"/>
</dbReference>
<dbReference type="AlphaFoldDB" id="A0A1W1ZBL2"/>
<evidence type="ECO:0000313" key="6">
    <source>
        <dbReference type="Proteomes" id="UP000192708"/>
    </source>
</evidence>
<dbReference type="Proteomes" id="UP000192708">
    <property type="component" value="Unassembled WGS sequence"/>
</dbReference>
<dbReference type="SUPFAM" id="SSF47384">
    <property type="entry name" value="Homodimeric domain of signal transducing histidine kinase"/>
    <property type="match status" value="1"/>
</dbReference>
<dbReference type="InterPro" id="IPR036097">
    <property type="entry name" value="HisK_dim/P_sf"/>
</dbReference>
<dbReference type="Pfam" id="PF00512">
    <property type="entry name" value="HisKA"/>
    <property type="match status" value="1"/>
</dbReference>
<protein>
    <recommendedName>
        <fullName evidence="2">histidine kinase</fullName>
        <ecNumber evidence="2">2.7.13.3</ecNumber>
    </recommendedName>
</protein>
<keyword evidence="5" id="KW-0808">Transferase</keyword>
<gene>
    <name evidence="5" type="ORF">SAMN06296008_1051</name>
</gene>
<feature type="transmembrane region" description="Helical" evidence="3">
    <location>
        <begin position="150"/>
        <end position="173"/>
    </location>
</feature>
<sequence length="383" mass="42876">MELMNQVLFAIFTLILFGIYLSSAKGIVFELSGSRALYWRYSIALRALAFLAWALVPLVGPNVLIVANFSYEASVILLALFLSSWRTIPSKKLLRILVIYYLTVCLIYLYLFLIGDHFVQRSNLIAISSLVMMVWEVVEVLKISKTNKDGIIKVIAIFLLLQLALAITSIIFINTNLNQDAKNILQANLKSSVMLWIVFGIHITVYTLINSYLYKKLLISEREANSKFDKASIERLEIQALLVERESLIANLLKTNKTAATGALAASLAHELSQPLGSSLLNAQHLLSLMSFGDSSLEINKKIVESIEADTKRAGQIIHSLRSLFSGEAISVELVDVTKLIHSLIQLVEPECKASKIKLSVNTPEKCLVELNYIEIYQVILNW</sequence>
<reference evidence="5 6" key="1">
    <citation type="submission" date="2017-04" db="EMBL/GenBank/DDBJ databases">
        <authorList>
            <person name="Afonso C.L."/>
            <person name="Miller P.J."/>
            <person name="Scott M.A."/>
            <person name="Spackman E."/>
            <person name="Goraichik I."/>
            <person name="Dimitrov K.M."/>
            <person name="Suarez D.L."/>
            <person name="Swayne D.E."/>
        </authorList>
    </citation>
    <scope>NUCLEOTIDE SEQUENCE [LARGE SCALE GENOMIC DNA]</scope>
    <source>
        <strain evidence="5 6">VK13</strain>
    </source>
</reference>
<comment type="catalytic activity">
    <reaction evidence="1">
        <text>ATP + protein L-histidine = ADP + protein N-phospho-L-histidine.</text>
        <dbReference type="EC" id="2.7.13.3"/>
    </reaction>
</comment>
<proteinExistence type="predicted"/>
<dbReference type="RefSeq" id="WP_084283164.1">
    <property type="nucleotide sequence ID" value="NZ_FWXJ01000005.1"/>
</dbReference>
<name>A0A1W1ZBL2_9BURK</name>
<feature type="transmembrane region" description="Helical" evidence="3">
    <location>
        <begin position="193"/>
        <end position="213"/>
    </location>
</feature>
<keyword evidence="6" id="KW-1185">Reference proteome</keyword>
<feature type="transmembrane region" description="Helical" evidence="3">
    <location>
        <begin position="93"/>
        <end position="112"/>
    </location>
</feature>
<evidence type="ECO:0000256" key="3">
    <source>
        <dbReference type="SAM" id="Phobius"/>
    </source>
</evidence>
<keyword evidence="3" id="KW-0812">Transmembrane</keyword>
<dbReference type="InterPro" id="IPR003661">
    <property type="entry name" value="HisK_dim/P_dom"/>
</dbReference>
<evidence type="ECO:0000313" key="5">
    <source>
        <dbReference type="EMBL" id="SMC45591.1"/>
    </source>
</evidence>
<dbReference type="STRING" id="1938817.SAMN06296008_1051"/>
<dbReference type="EMBL" id="FWXJ01000005">
    <property type="protein sequence ID" value="SMC45591.1"/>
    <property type="molecule type" value="Genomic_DNA"/>
</dbReference>
<feature type="domain" description="Signal transduction histidine kinase dimerisation/phosphoacceptor" evidence="4">
    <location>
        <begin position="260"/>
        <end position="330"/>
    </location>
</feature>
<dbReference type="CDD" id="cd00082">
    <property type="entry name" value="HisKA"/>
    <property type="match status" value="1"/>
</dbReference>
<feature type="transmembrane region" description="Helical" evidence="3">
    <location>
        <begin position="6"/>
        <end position="24"/>
    </location>
</feature>
<evidence type="ECO:0000256" key="1">
    <source>
        <dbReference type="ARBA" id="ARBA00000085"/>
    </source>
</evidence>
<keyword evidence="5" id="KW-0418">Kinase</keyword>
<dbReference type="Gene3D" id="1.10.287.130">
    <property type="match status" value="1"/>
</dbReference>
<dbReference type="SMART" id="SM00388">
    <property type="entry name" value="HisKA"/>
    <property type="match status" value="1"/>
</dbReference>
<keyword evidence="3" id="KW-1133">Transmembrane helix</keyword>
<feature type="transmembrane region" description="Helical" evidence="3">
    <location>
        <begin position="118"/>
        <end position="138"/>
    </location>
</feature>
<evidence type="ECO:0000259" key="4">
    <source>
        <dbReference type="SMART" id="SM00388"/>
    </source>
</evidence>